<feature type="transmembrane region" description="Helical" evidence="1">
    <location>
        <begin position="58"/>
        <end position="76"/>
    </location>
</feature>
<dbReference type="RefSeq" id="WP_091493624.1">
    <property type="nucleotide sequence ID" value="NZ_FODJ01000001.1"/>
</dbReference>
<sequence length="146" mass="16129">MEHVKLILIKFIASFVLLYLILGIGFGMATGTIFLINLVSIAAYYIGDLIILPKTNNFIAALADFGIAFAVIYLLGDVLTIGGDPLTAAFLSAGAIAVYELFFHPYVAEELDFNQVETIDLNGYDYSMEASEEFDFYLDDEKDDDI</sequence>
<dbReference type="STRING" id="872970.SAMN04488134_101143"/>
<dbReference type="Proteomes" id="UP000199300">
    <property type="component" value="Unassembled WGS sequence"/>
</dbReference>
<evidence type="ECO:0000313" key="3">
    <source>
        <dbReference type="Proteomes" id="UP000199300"/>
    </source>
</evidence>
<organism evidence="2 3">
    <name type="scientific">Amphibacillus marinus</name>
    <dbReference type="NCBI Taxonomy" id="872970"/>
    <lineage>
        <taxon>Bacteria</taxon>
        <taxon>Bacillati</taxon>
        <taxon>Bacillota</taxon>
        <taxon>Bacilli</taxon>
        <taxon>Bacillales</taxon>
        <taxon>Bacillaceae</taxon>
        <taxon>Amphibacillus</taxon>
    </lineage>
</organism>
<dbReference type="InterPro" id="IPR019649">
    <property type="entry name" value="DUF2512"/>
</dbReference>
<evidence type="ECO:0000313" key="2">
    <source>
        <dbReference type="EMBL" id="SEN46348.1"/>
    </source>
</evidence>
<reference evidence="2 3" key="1">
    <citation type="submission" date="2016-10" db="EMBL/GenBank/DDBJ databases">
        <authorList>
            <person name="de Groot N.N."/>
        </authorList>
    </citation>
    <scope>NUCLEOTIDE SEQUENCE [LARGE SCALE GENOMIC DNA]</scope>
    <source>
        <strain evidence="2 3">CGMCC 1.10434</strain>
    </source>
</reference>
<feature type="transmembrane region" description="Helical" evidence="1">
    <location>
        <begin position="88"/>
        <end position="107"/>
    </location>
</feature>
<dbReference type="OrthoDB" id="2111682at2"/>
<keyword evidence="1" id="KW-0472">Membrane</keyword>
<gene>
    <name evidence="2" type="ORF">SAMN04488134_101143</name>
</gene>
<feature type="transmembrane region" description="Helical" evidence="1">
    <location>
        <begin position="7"/>
        <end position="26"/>
    </location>
</feature>
<keyword evidence="3" id="KW-1185">Reference proteome</keyword>
<accession>A0A1H8GSU1</accession>
<dbReference type="Pfam" id="PF10710">
    <property type="entry name" value="DUF2512"/>
    <property type="match status" value="1"/>
</dbReference>
<dbReference type="AlphaFoldDB" id="A0A1H8GSU1"/>
<dbReference type="EMBL" id="FODJ01000001">
    <property type="protein sequence ID" value="SEN46348.1"/>
    <property type="molecule type" value="Genomic_DNA"/>
</dbReference>
<proteinExistence type="predicted"/>
<feature type="transmembrane region" description="Helical" evidence="1">
    <location>
        <begin position="32"/>
        <end position="51"/>
    </location>
</feature>
<protein>
    <submittedName>
        <fullName evidence="2">Uncharacterized protein</fullName>
    </submittedName>
</protein>
<keyword evidence="1" id="KW-0812">Transmembrane</keyword>
<keyword evidence="1" id="KW-1133">Transmembrane helix</keyword>
<name>A0A1H8GSU1_9BACI</name>
<evidence type="ECO:0000256" key="1">
    <source>
        <dbReference type="SAM" id="Phobius"/>
    </source>
</evidence>